<keyword evidence="1" id="KW-1133">Transmembrane helix</keyword>
<reference evidence="3 4" key="1">
    <citation type="submission" date="2018-11" db="EMBL/GenBank/DDBJ databases">
        <title>Proposal to divide the Flavobacteriaceae and reorganize its genera based on Amino Acid Identity values calculated from whole genome sequences.</title>
        <authorList>
            <person name="Nicholson A.C."/>
            <person name="Gulvik C.A."/>
            <person name="Whitney A.M."/>
            <person name="Humrighouse B.W."/>
            <person name="Bell M."/>
            <person name="Holmes B."/>
            <person name="Steigerwalt A."/>
            <person name="Villarma A."/>
            <person name="Sheth M."/>
            <person name="Batra D."/>
            <person name="Pryor J."/>
            <person name="Bernardet J.-F."/>
            <person name="Hugo C."/>
            <person name="Kampfer P."/>
            <person name="Newman J."/>
            <person name="Mcquiston J.R."/>
        </authorList>
    </citation>
    <scope>NUCLEOTIDE SEQUENCE [LARGE SCALE GENOMIC DNA]</scope>
    <source>
        <strain evidence="3 4">G0211</strain>
    </source>
</reference>
<dbReference type="InterPro" id="IPR025588">
    <property type="entry name" value="YcxB-like_C"/>
</dbReference>
<dbReference type="Proteomes" id="UP000269076">
    <property type="component" value="Chromosome"/>
</dbReference>
<name>A0A3G6N9E0_9FLAO</name>
<accession>A0A3G6N9E0</accession>
<evidence type="ECO:0000259" key="2">
    <source>
        <dbReference type="Pfam" id="PF14317"/>
    </source>
</evidence>
<dbReference type="EMBL" id="CP033928">
    <property type="protein sequence ID" value="AZA61529.1"/>
    <property type="molecule type" value="Genomic_DNA"/>
</dbReference>
<keyword evidence="1" id="KW-0472">Membrane</keyword>
<keyword evidence="1" id="KW-0812">Transmembrane</keyword>
<dbReference type="AlphaFoldDB" id="A0A3G6N9E0"/>
<dbReference type="Pfam" id="PF14317">
    <property type="entry name" value="YcxB"/>
    <property type="match status" value="1"/>
</dbReference>
<dbReference type="RefSeq" id="WP_123886254.1">
    <property type="nucleotide sequence ID" value="NZ_CP033928.1"/>
</dbReference>
<evidence type="ECO:0000313" key="4">
    <source>
        <dbReference type="Proteomes" id="UP000269076"/>
    </source>
</evidence>
<proteinExistence type="predicted"/>
<feature type="domain" description="YcxB-like C-terminal" evidence="2">
    <location>
        <begin position="93"/>
        <end position="143"/>
    </location>
</feature>
<gene>
    <name evidence="3" type="ORF">EG340_10980</name>
</gene>
<evidence type="ECO:0000256" key="1">
    <source>
        <dbReference type="SAM" id="Phobius"/>
    </source>
</evidence>
<feature type="transmembrane region" description="Helical" evidence="1">
    <location>
        <begin position="31"/>
        <end position="49"/>
    </location>
</feature>
<organism evidence="3 4">
    <name type="scientific">Chryseobacterium indoltheticum</name>
    <dbReference type="NCBI Taxonomy" id="254"/>
    <lineage>
        <taxon>Bacteria</taxon>
        <taxon>Pseudomonadati</taxon>
        <taxon>Bacteroidota</taxon>
        <taxon>Flavobacteriia</taxon>
        <taxon>Flavobacteriales</taxon>
        <taxon>Weeksellaceae</taxon>
        <taxon>Chryseobacterium group</taxon>
        <taxon>Chryseobacterium</taxon>
    </lineage>
</organism>
<protein>
    <recommendedName>
        <fullName evidence="2">YcxB-like C-terminal domain-containing protein</fullName>
    </recommendedName>
</protein>
<sequence length="163" mass="19558">MNFVDFKYQFSEKEYVKAFIYFAFRRLSTKIVLIIFLFAGISHPIISYYDHSLDLSSFWILFCLPFIVFGFYSAAKKIYRSSERFSSEIYNSFDDEYYKVSGKDFKSEVRISSFFKVEKHKNWIFIFTSKRQAIFLKTEDVTPEINVVLKKYLIITISKIIYK</sequence>
<evidence type="ECO:0000313" key="3">
    <source>
        <dbReference type="EMBL" id="AZA61529.1"/>
    </source>
</evidence>
<feature type="transmembrane region" description="Helical" evidence="1">
    <location>
        <begin position="55"/>
        <end position="75"/>
    </location>
</feature>